<dbReference type="GO" id="GO:0003755">
    <property type="term" value="F:peptidyl-prolyl cis-trans isomerase activity"/>
    <property type="evidence" value="ECO:0007669"/>
    <property type="project" value="UniProtKB-KW"/>
</dbReference>
<dbReference type="PANTHER" id="PTHR11071">
    <property type="entry name" value="PEPTIDYL-PROLYL CIS-TRANS ISOMERASE"/>
    <property type="match status" value="1"/>
</dbReference>
<dbReference type="PRINTS" id="PR00153">
    <property type="entry name" value="CSAPPISMRASE"/>
</dbReference>
<feature type="compositionally biased region" description="Low complexity" evidence="5">
    <location>
        <begin position="437"/>
        <end position="449"/>
    </location>
</feature>
<evidence type="ECO:0000256" key="5">
    <source>
        <dbReference type="SAM" id="MobiDB-lite"/>
    </source>
</evidence>
<evidence type="ECO:0000256" key="3">
    <source>
        <dbReference type="ARBA" id="ARBA00023110"/>
    </source>
</evidence>
<accession>A0A6J1TJ00</accession>
<protein>
    <recommendedName>
        <fullName evidence="2">peptidylprolyl isomerase</fullName>
        <ecNumber evidence="2">5.2.1.8</ecNumber>
    </recommendedName>
</protein>
<feature type="compositionally biased region" description="Basic residues" evidence="5">
    <location>
        <begin position="328"/>
        <end position="348"/>
    </location>
</feature>
<feature type="compositionally biased region" description="Low complexity" evidence="5">
    <location>
        <begin position="690"/>
        <end position="707"/>
    </location>
</feature>
<feature type="region of interest" description="Disordered" evidence="5">
    <location>
        <begin position="187"/>
        <end position="715"/>
    </location>
</feature>
<dbReference type="EC" id="5.2.1.8" evidence="2"/>
<feature type="compositionally biased region" description="Polar residues" evidence="5">
    <location>
        <begin position="527"/>
        <end position="536"/>
    </location>
</feature>
<keyword evidence="3" id="KW-0697">Rotamase</keyword>
<dbReference type="Proteomes" id="UP000504606">
    <property type="component" value="Unplaced"/>
</dbReference>
<dbReference type="SUPFAM" id="SSF50891">
    <property type="entry name" value="Cyclophilin-like"/>
    <property type="match status" value="1"/>
</dbReference>
<comment type="catalytic activity">
    <reaction evidence="1">
        <text>[protein]-peptidylproline (omega=180) = [protein]-peptidylproline (omega=0)</text>
        <dbReference type="Rhea" id="RHEA:16237"/>
        <dbReference type="Rhea" id="RHEA-COMP:10747"/>
        <dbReference type="Rhea" id="RHEA-COMP:10748"/>
        <dbReference type="ChEBI" id="CHEBI:83833"/>
        <dbReference type="ChEBI" id="CHEBI:83834"/>
        <dbReference type="EC" id="5.2.1.8"/>
    </reaction>
</comment>
<feature type="compositionally biased region" description="Acidic residues" evidence="5">
    <location>
        <begin position="235"/>
        <end position="244"/>
    </location>
</feature>
<name>A0A6J1TJ00_FRAOC</name>
<dbReference type="GO" id="GO:0005739">
    <property type="term" value="C:mitochondrion"/>
    <property type="evidence" value="ECO:0007669"/>
    <property type="project" value="TreeGrafter"/>
</dbReference>
<evidence type="ECO:0000313" key="7">
    <source>
        <dbReference type="Proteomes" id="UP000504606"/>
    </source>
</evidence>
<organism evidence="7 8">
    <name type="scientific">Frankliniella occidentalis</name>
    <name type="common">Western flower thrips</name>
    <name type="synonym">Euthrips occidentalis</name>
    <dbReference type="NCBI Taxonomy" id="133901"/>
    <lineage>
        <taxon>Eukaryota</taxon>
        <taxon>Metazoa</taxon>
        <taxon>Ecdysozoa</taxon>
        <taxon>Arthropoda</taxon>
        <taxon>Hexapoda</taxon>
        <taxon>Insecta</taxon>
        <taxon>Pterygota</taxon>
        <taxon>Neoptera</taxon>
        <taxon>Paraneoptera</taxon>
        <taxon>Thysanoptera</taxon>
        <taxon>Terebrantia</taxon>
        <taxon>Thripoidea</taxon>
        <taxon>Thripidae</taxon>
        <taxon>Frankliniella</taxon>
    </lineage>
</organism>
<dbReference type="GO" id="GO:0006457">
    <property type="term" value="P:protein folding"/>
    <property type="evidence" value="ECO:0007669"/>
    <property type="project" value="TreeGrafter"/>
</dbReference>
<feature type="compositionally biased region" description="Basic and acidic residues" evidence="5">
    <location>
        <begin position="365"/>
        <end position="433"/>
    </location>
</feature>
<dbReference type="RefSeq" id="XP_026290801.1">
    <property type="nucleotide sequence ID" value="XM_026435016.2"/>
</dbReference>
<keyword evidence="7" id="KW-1185">Reference proteome</keyword>
<feature type="compositionally biased region" description="Basic and acidic residues" evidence="5">
    <location>
        <begin position="537"/>
        <end position="669"/>
    </location>
</feature>
<proteinExistence type="predicted"/>
<dbReference type="GeneID" id="113215391"/>
<dbReference type="FunFam" id="2.40.100.10:FF:000005">
    <property type="entry name" value="Peptidyl-prolyl cis-trans isomerase G"/>
    <property type="match status" value="1"/>
</dbReference>
<dbReference type="KEGG" id="foc:113215391"/>
<sequence length="715" mass="82927">MMTVGTEVRPRCFFDVEIGGLPMGRIVFELYTDICPITAENFRALCTGEKGLGKTSGKPLHYQGIVFHRVVRDFMIQSGDFTVGNGSGGESIYGGTFEDENLEMKHDKPFLLSMANRGKDTNGSQFFITTQPAPHLDGVHVVFGHVVAGKEVVSQIEVLPVDRNSRPLQDAKVSKCGELVLLSKSKGKKKKKKAKKEDSESSSSSESSASAEESGSEEESKKKKKAKKEKASAKEEDDQEEEEGEYHPLVSVTKIDPSEIPEVPSNKFLYRDDGRSKDFKNDGRERDPKRARERERGGRPDRDDRGNRDYRDNRSDKGKIRGMTKSGRVIKGRGVFRFRTPSRSRSRSRSATPPHWKQAAKRTIKLSEFERMEAERKTKDEEIARREDARRKRHEERQREQKEHFQKLKQEAEQHFQKSKDPHDTSGKRDEHHQNKKANPAKNNEESANTSGPLDLNALDYESMDLGEDDEVHKAGASDGESRGLQRNGKPAERKRGSDKEKAPERARNKGGLEEERGSRPSEKRASSQTHKNYVSSKDKSRQEKRDKDRRNAEKLAESDDDLEKEKERLKELEKLKQRMEQELAKEMKEKEKMRDVDKKRERDDRDRTREKEREKEKEKEHLRRKEEERKRDEGRKREELRRKEEERRRRDKESRDRRDKRRSSEDRSKRRRSRSKSRSERKRGRRHSSTSSSSSSSTSSSSSSSSDDNRRRRR</sequence>
<dbReference type="Pfam" id="PF00160">
    <property type="entry name" value="Pro_isomerase"/>
    <property type="match status" value="1"/>
</dbReference>
<evidence type="ECO:0000256" key="1">
    <source>
        <dbReference type="ARBA" id="ARBA00000971"/>
    </source>
</evidence>
<dbReference type="CTD" id="43374"/>
<evidence type="ECO:0000259" key="6">
    <source>
        <dbReference type="PROSITE" id="PS50072"/>
    </source>
</evidence>
<dbReference type="AlphaFoldDB" id="A0A6J1TJ00"/>
<feature type="compositionally biased region" description="Basic and acidic residues" evidence="5">
    <location>
        <begin position="471"/>
        <end position="526"/>
    </location>
</feature>
<evidence type="ECO:0000256" key="4">
    <source>
        <dbReference type="ARBA" id="ARBA00023235"/>
    </source>
</evidence>
<dbReference type="OrthoDB" id="6630374at2759"/>
<feature type="compositionally biased region" description="Basic and acidic residues" evidence="5">
    <location>
        <begin position="269"/>
        <end position="319"/>
    </location>
</feature>
<dbReference type="InterPro" id="IPR002130">
    <property type="entry name" value="Cyclophilin-type_PPIase_dom"/>
</dbReference>
<feature type="compositionally biased region" description="Basic residues" evidence="5">
    <location>
        <begin position="670"/>
        <end position="689"/>
    </location>
</feature>
<gene>
    <name evidence="8" type="primary">LOC113215391</name>
</gene>
<evidence type="ECO:0000313" key="8">
    <source>
        <dbReference type="RefSeq" id="XP_026290801.1"/>
    </source>
</evidence>
<feature type="compositionally biased region" description="Low complexity" evidence="5">
    <location>
        <begin position="201"/>
        <end position="213"/>
    </location>
</feature>
<reference evidence="8" key="1">
    <citation type="submission" date="2025-08" db="UniProtKB">
        <authorList>
            <consortium name="RefSeq"/>
        </authorList>
    </citation>
    <scope>IDENTIFICATION</scope>
    <source>
        <tissue evidence="8">Whole organism</tissue>
    </source>
</reference>
<keyword evidence="4 8" id="KW-0413">Isomerase</keyword>
<evidence type="ECO:0000256" key="2">
    <source>
        <dbReference type="ARBA" id="ARBA00013194"/>
    </source>
</evidence>
<dbReference type="GO" id="GO:0016018">
    <property type="term" value="F:cyclosporin A binding"/>
    <property type="evidence" value="ECO:0007669"/>
    <property type="project" value="TreeGrafter"/>
</dbReference>
<dbReference type="Gene3D" id="2.40.100.10">
    <property type="entry name" value="Cyclophilin-like"/>
    <property type="match status" value="1"/>
</dbReference>
<dbReference type="InterPro" id="IPR029000">
    <property type="entry name" value="Cyclophilin-like_dom_sf"/>
</dbReference>
<dbReference type="PANTHER" id="PTHR11071:SF565">
    <property type="entry name" value="MOCA-CYP, ISOFORM A"/>
    <property type="match status" value="1"/>
</dbReference>
<feature type="domain" description="PPIase cyclophilin-type" evidence="6">
    <location>
        <begin position="13"/>
        <end position="178"/>
    </location>
</feature>
<dbReference type="PROSITE" id="PS50072">
    <property type="entry name" value="CSA_PPIASE_2"/>
    <property type="match status" value="1"/>
</dbReference>